<dbReference type="EMBL" id="GBRH01276207">
    <property type="protein sequence ID" value="JAD21688.1"/>
    <property type="molecule type" value="Transcribed_RNA"/>
</dbReference>
<accession>A0A0A8Y8V9</accession>
<organism evidence="1">
    <name type="scientific">Arundo donax</name>
    <name type="common">Giant reed</name>
    <name type="synonym">Donax arundinaceus</name>
    <dbReference type="NCBI Taxonomy" id="35708"/>
    <lineage>
        <taxon>Eukaryota</taxon>
        <taxon>Viridiplantae</taxon>
        <taxon>Streptophyta</taxon>
        <taxon>Embryophyta</taxon>
        <taxon>Tracheophyta</taxon>
        <taxon>Spermatophyta</taxon>
        <taxon>Magnoliopsida</taxon>
        <taxon>Liliopsida</taxon>
        <taxon>Poales</taxon>
        <taxon>Poaceae</taxon>
        <taxon>PACMAD clade</taxon>
        <taxon>Arundinoideae</taxon>
        <taxon>Arundineae</taxon>
        <taxon>Arundo</taxon>
    </lineage>
</organism>
<name>A0A0A8Y8V9_ARUDO</name>
<reference evidence="1" key="1">
    <citation type="submission" date="2014-09" db="EMBL/GenBank/DDBJ databases">
        <authorList>
            <person name="Magalhaes I.L.F."/>
            <person name="Oliveira U."/>
            <person name="Santos F.R."/>
            <person name="Vidigal T.H.D.A."/>
            <person name="Brescovit A.D."/>
            <person name="Santos A.J."/>
        </authorList>
    </citation>
    <scope>NUCLEOTIDE SEQUENCE</scope>
    <source>
        <tissue evidence="1">Shoot tissue taken approximately 20 cm above the soil surface</tissue>
    </source>
</reference>
<evidence type="ECO:0000313" key="1">
    <source>
        <dbReference type="EMBL" id="JAD21688.1"/>
    </source>
</evidence>
<proteinExistence type="predicted"/>
<reference evidence="1" key="2">
    <citation type="journal article" date="2015" name="Data Brief">
        <title>Shoot transcriptome of the giant reed, Arundo donax.</title>
        <authorList>
            <person name="Barrero R.A."/>
            <person name="Guerrero F.D."/>
            <person name="Moolhuijzen P."/>
            <person name="Goolsby J.A."/>
            <person name="Tidwell J."/>
            <person name="Bellgard S.E."/>
            <person name="Bellgard M.I."/>
        </authorList>
    </citation>
    <scope>NUCLEOTIDE SEQUENCE</scope>
    <source>
        <tissue evidence="1">Shoot tissue taken approximately 20 cm above the soil surface</tissue>
    </source>
</reference>
<protein>
    <submittedName>
        <fullName evidence="1">Uncharacterized protein</fullName>
    </submittedName>
</protein>
<sequence length="15" mass="1721">MYIVPDETQAASWPL</sequence>